<keyword evidence="4" id="KW-0802">TPR repeat</keyword>
<comment type="similarity">
    <text evidence="2">Belongs to the IFT56 family.</text>
</comment>
<dbReference type="SUPFAM" id="SSF48452">
    <property type="entry name" value="TPR-like"/>
    <property type="match status" value="2"/>
</dbReference>
<sequence length="593" mass="68065">MNRPGSALTRGKPRKPPPVPSSGVNAARKASPEAKKPELEDFLRVQDYAGATTLLNFEFKAREERQNASLWMAYCCYHNGDYKRALDIYDELMQRLPPEAQNEIRVFRGCCLYALCEYKEAEEEALKAGNSPQASWTALQTRLLFHVYHKMGDEKNESLYEKRLTNSIEDELCLAANKYLKNQFNLAADIYKRKLLADHSLLALNVYLALCWYKLDGYDVALELLNQYLHSPMFEGKLKESITAINLKACCNYQLYNGKAAEMEIRDLQNLSNSSNLAMEHDLLRHNTAVFKNGESALQVFPPLMDLLPEARLNLLNYHMRNQNVKEAHQLVKDLEAVSSREIILKAVVFAAFGQAQDPPSTDHLELAQRLFQLVGAHPNECDTIPGRQCMASCFFLLKQFEEVLVYLKSIKSYFQSDDDFNWNYGIACANAGDFREGRDTLLLVQNERYRSDFCYISWLCRASIMSNDPASAWEMYSQMEVNGDSFNILQLIANDCYRMGQFYWACRAYDVLERLEPDPDFLEGKRCSAIGVFQQCVVQQMGGARDSWSRDASPDRLLEVVKMLRSSDHLPQIDYTVGIMKRWAKEHRIKID</sequence>
<dbReference type="GO" id="GO:0036064">
    <property type="term" value="C:ciliary basal body"/>
    <property type="evidence" value="ECO:0007669"/>
    <property type="project" value="TreeGrafter"/>
</dbReference>
<evidence type="ECO:0008006" key="8">
    <source>
        <dbReference type="Google" id="ProtNLM"/>
    </source>
</evidence>
<evidence type="ECO:0000256" key="3">
    <source>
        <dbReference type="ARBA" id="ARBA00022737"/>
    </source>
</evidence>
<name>A0A0G4GS65_9ALVE</name>
<dbReference type="InterPro" id="IPR011990">
    <property type="entry name" value="TPR-like_helical_dom_sf"/>
</dbReference>
<gene>
    <name evidence="7" type="ORF">Cvel_23144</name>
</gene>
<dbReference type="Gene3D" id="1.25.40.10">
    <property type="entry name" value="Tetratricopeptide repeat domain"/>
    <property type="match status" value="2"/>
</dbReference>
<proteinExistence type="inferred from homology"/>
<dbReference type="GO" id="GO:0030992">
    <property type="term" value="C:intraciliary transport particle B"/>
    <property type="evidence" value="ECO:0007669"/>
    <property type="project" value="TreeGrafter"/>
</dbReference>
<dbReference type="AlphaFoldDB" id="A0A0G4GS65"/>
<evidence type="ECO:0000313" key="7">
    <source>
        <dbReference type="EMBL" id="CEM33455.1"/>
    </source>
</evidence>
<comment type="subcellular location">
    <subcellularLocation>
        <location evidence="1">Cell projection</location>
        <location evidence="1">Cilium</location>
    </subcellularLocation>
</comment>
<dbReference type="GO" id="GO:0035720">
    <property type="term" value="P:intraciliary anterograde transport"/>
    <property type="evidence" value="ECO:0007669"/>
    <property type="project" value="TreeGrafter"/>
</dbReference>
<evidence type="ECO:0000256" key="2">
    <source>
        <dbReference type="ARBA" id="ARBA00007834"/>
    </source>
</evidence>
<reference evidence="7" key="1">
    <citation type="submission" date="2014-11" db="EMBL/GenBank/DDBJ databases">
        <authorList>
            <person name="Otto D Thomas"/>
            <person name="Naeem Raeece"/>
        </authorList>
    </citation>
    <scope>NUCLEOTIDE SEQUENCE</scope>
</reference>
<protein>
    <recommendedName>
        <fullName evidence="8">Intraflagellar transport protein 56</fullName>
    </recommendedName>
</protein>
<keyword evidence="5" id="KW-0966">Cell projection</keyword>
<organism evidence="7">
    <name type="scientific">Chromera velia CCMP2878</name>
    <dbReference type="NCBI Taxonomy" id="1169474"/>
    <lineage>
        <taxon>Eukaryota</taxon>
        <taxon>Sar</taxon>
        <taxon>Alveolata</taxon>
        <taxon>Colpodellida</taxon>
        <taxon>Chromeraceae</taxon>
        <taxon>Chromera</taxon>
    </lineage>
</organism>
<dbReference type="PANTHER" id="PTHR14781">
    <property type="entry name" value="INTRAFLAGELLAR TRANSPORT PROTEIN 56"/>
    <property type="match status" value="1"/>
</dbReference>
<accession>A0A0G4GS65</accession>
<feature type="region of interest" description="Disordered" evidence="6">
    <location>
        <begin position="1"/>
        <end position="36"/>
    </location>
</feature>
<keyword evidence="3" id="KW-0677">Repeat</keyword>
<evidence type="ECO:0000256" key="5">
    <source>
        <dbReference type="ARBA" id="ARBA00023273"/>
    </source>
</evidence>
<dbReference type="VEuPathDB" id="CryptoDB:Cvel_23144"/>
<evidence type="ECO:0000256" key="4">
    <source>
        <dbReference type="ARBA" id="ARBA00022803"/>
    </source>
</evidence>
<evidence type="ECO:0000256" key="1">
    <source>
        <dbReference type="ARBA" id="ARBA00004138"/>
    </source>
</evidence>
<dbReference type="GO" id="GO:0120170">
    <property type="term" value="F:intraciliary transport particle B binding"/>
    <property type="evidence" value="ECO:0007669"/>
    <property type="project" value="TreeGrafter"/>
</dbReference>
<dbReference type="EMBL" id="CDMZ01001495">
    <property type="protein sequence ID" value="CEM33455.1"/>
    <property type="molecule type" value="Genomic_DNA"/>
</dbReference>
<evidence type="ECO:0000256" key="6">
    <source>
        <dbReference type="SAM" id="MobiDB-lite"/>
    </source>
</evidence>
<dbReference type="GO" id="GO:0035735">
    <property type="term" value="P:intraciliary transport involved in cilium assembly"/>
    <property type="evidence" value="ECO:0007669"/>
    <property type="project" value="TreeGrafter"/>
</dbReference>
<dbReference type="GO" id="GO:0097546">
    <property type="term" value="C:ciliary base"/>
    <property type="evidence" value="ECO:0007669"/>
    <property type="project" value="TreeGrafter"/>
</dbReference>
<dbReference type="InterPro" id="IPR030511">
    <property type="entry name" value="TTC26"/>
</dbReference>
<dbReference type="PANTHER" id="PTHR14781:SF0">
    <property type="entry name" value="INTRAFLAGELLAR TRANSPORT PROTEIN 56"/>
    <property type="match status" value="1"/>
</dbReference>
<dbReference type="Pfam" id="PF13432">
    <property type="entry name" value="TPR_16"/>
    <property type="match status" value="1"/>
</dbReference>
<dbReference type="PhylomeDB" id="A0A0G4GS65"/>